<organism evidence="3 4">
    <name type="scientific">Thermocatellispora tengchongensis</name>
    <dbReference type="NCBI Taxonomy" id="1073253"/>
    <lineage>
        <taxon>Bacteria</taxon>
        <taxon>Bacillati</taxon>
        <taxon>Actinomycetota</taxon>
        <taxon>Actinomycetes</taxon>
        <taxon>Streptosporangiales</taxon>
        <taxon>Streptosporangiaceae</taxon>
        <taxon>Thermocatellispora</taxon>
    </lineage>
</organism>
<dbReference type="Proteomes" id="UP000578449">
    <property type="component" value="Unassembled WGS sequence"/>
</dbReference>
<evidence type="ECO:0000313" key="4">
    <source>
        <dbReference type="Proteomes" id="UP000578449"/>
    </source>
</evidence>
<evidence type="ECO:0000313" key="3">
    <source>
        <dbReference type="EMBL" id="MBB5130882.1"/>
    </source>
</evidence>
<comment type="caution">
    <text evidence="3">The sequence shown here is derived from an EMBL/GenBank/DDBJ whole genome shotgun (WGS) entry which is preliminary data.</text>
</comment>
<evidence type="ECO:0000256" key="2">
    <source>
        <dbReference type="SAM" id="SignalP"/>
    </source>
</evidence>
<keyword evidence="1" id="KW-1133">Transmembrane helix</keyword>
<dbReference type="Pfam" id="PF06197">
    <property type="entry name" value="DUF998"/>
    <property type="match status" value="1"/>
</dbReference>
<keyword evidence="2" id="KW-0732">Signal</keyword>
<feature type="chain" id="PRO_5032813160" description="DUF998 domain-containing protein" evidence="2">
    <location>
        <begin position="23"/>
        <end position="231"/>
    </location>
</feature>
<gene>
    <name evidence="3" type="ORF">HNP84_000570</name>
</gene>
<feature type="signal peptide" evidence="2">
    <location>
        <begin position="1"/>
        <end position="22"/>
    </location>
</feature>
<feature type="transmembrane region" description="Helical" evidence="1">
    <location>
        <begin position="120"/>
        <end position="141"/>
    </location>
</feature>
<dbReference type="EMBL" id="JACHGN010000001">
    <property type="protein sequence ID" value="MBB5130882.1"/>
    <property type="molecule type" value="Genomic_DNA"/>
</dbReference>
<dbReference type="InterPro" id="IPR009339">
    <property type="entry name" value="DUF998"/>
</dbReference>
<accession>A0A840NUF3</accession>
<evidence type="ECO:0008006" key="5">
    <source>
        <dbReference type="Google" id="ProtNLM"/>
    </source>
</evidence>
<reference evidence="3 4" key="1">
    <citation type="submission" date="2020-08" db="EMBL/GenBank/DDBJ databases">
        <title>Genomic Encyclopedia of Type Strains, Phase IV (KMG-IV): sequencing the most valuable type-strain genomes for metagenomic binning, comparative biology and taxonomic classification.</title>
        <authorList>
            <person name="Goeker M."/>
        </authorList>
    </citation>
    <scope>NUCLEOTIDE SEQUENCE [LARGE SCALE GENOMIC DNA]</scope>
    <source>
        <strain evidence="3 4">DSM 45615</strain>
    </source>
</reference>
<feature type="transmembrane region" description="Helical" evidence="1">
    <location>
        <begin position="184"/>
        <end position="206"/>
    </location>
</feature>
<sequence>MLHLSRFTRVYPLLAAAGIALAAAAFVFGALTANSHLDTLNLTVSEYAVADRGGATGFAMTALGVAAFALTAGLRAVGAPVRGAPERLLLGWGSAMAVAGLVPALLGGAAPGLAVEAHRYASIAAFVGLPVAAGLLVGRFGADERWRPVARPFEWLALAGGFGLLAITYAALPGDGVMVGLAERALLAVETGMLAVLVVHVVRITWGPQIRKLLDRGPSTMANPVLFSRRS</sequence>
<protein>
    <recommendedName>
        <fullName evidence="5">DUF998 domain-containing protein</fullName>
    </recommendedName>
</protein>
<feature type="transmembrane region" description="Helical" evidence="1">
    <location>
        <begin position="153"/>
        <end position="172"/>
    </location>
</feature>
<dbReference type="RefSeq" id="WP_185047699.1">
    <property type="nucleotide sequence ID" value="NZ_BAABIX010000013.1"/>
</dbReference>
<feature type="transmembrane region" description="Helical" evidence="1">
    <location>
        <begin position="53"/>
        <end position="77"/>
    </location>
</feature>
<evidence type="ECO:0000256" key="1">
    <source>
        <dbReference type="SAM" id="Phobius"/>
    </source>
</evidence>
<name>A0A840NUF3_9ACTN</name>
<keyword evidence="1" id="KW-0472">Membrane</keyword>
<keyword evidence="1" id="KW-0812">Transmembrane</keyword>
<feature type="transmembrane region" description="Helical" evidence="1">
    <location>
        <begin position="89"/>
        <end position="114"/>
    </location>
</feature>
<dbReference type="AlphaFoldDB" id="A0A840NUF3"/>
<keyword evidence="4" id="KW-1185">Reference proteome</keyword>
<proteinExistence type="predicted"/>